<sequence>MHFKVRIGGIFLDSEPKEQLTSSRHPHRYRLFHSVSHVLPQHYLSKSCDKANSRFHTIHAQYARKSLKENYIIILLQGELSLWKKGSDGDYLQVTSQSSAAKSVAYNYLKTILHISTTLLILNDMQKKDAILNDDIQSHLQGMIEELKELQKWELELEQEPLALGRQLTTLLLQQLQTEQSLQQLVVNLHHQQKSLLQKISQYVTAMQLHSMHAILLGWELEGVLIKAESRAAVVGTQGPRKGMIEVQYFQHYFKDTPIDHPVFYAEMPPQLMGQATGLMIIEYLSKELCNNLVGEMVFNNKKAMQEDILHAYAAPVLEQLSRGLSKVPQDKPQATRCPYSY</sequence>
<gene>
    <name evidence="1" type="ORF">PXX05_07100</name>
</gene>
<dbReference type="Proteomes" id="UP001222087">
    <property type="component" value="Chromosome"/>
</dbReference>
<protein>
    <submittedName>
        <fullName evidence="1">Uncharacterized protein</fullName>
    </submittedName>
</protein>
<organism evidence="1 2">
    <name type="scientific">Legionella cardiaca</name>
    <dbReference type="NCBI Taxonomy" id="1071983"/>
    <lineage>
        <taxon>Bacteria</taxon>
        <taxon>Pseudomonadati</taxon>
        <taxon>Pseudomonadota</taxon>
        <taxon>Gammaproteobacteria</taxon>
        <taxon>Legionellales</taxon>
        <taxon>Legionellaceae</taxon>
        <taxon>Legionella</taxon>
    </lineage>
</organism>
<dbReference type="EMBL" id="CP119078">
    <property type="protein sequence ID" value="WED44547.1"/>
    <property type="molecule type" value="Genomic_DNA"/>
</dbReference>
<proteinExistence type="predicted"/>
<dbReference type="RefSeq" id="WP_275090367.1">
    <property type="nucleotide sequence ID" value="NZ_CP119078.1"/>
</dbReference>
<keyword evidence="2" id="KW-1185">Reference proteome</keyword>
<reference evidence="1 2" key="1">
    <citation type="submission" date="2023-02" db="EMBL/GenBank/DDBJ databases">
        <title>Genome Sequence of L. cardiaca H63T.</title>
        <authorList>
            <person name="Lopez A.E."/>
            <person name="Cianciotto N.P."/>
        </authorList>
    </citation>
    <scope>NUCLEOTIDE SEQUENCE [LARGE SCALE GENOMIC DNA]</scope>
    <source>
        <strain evidence="1 2">H63</strain>
    </source>
</reference>
<name>A0ABY8AZK1_9GAMM</name>
<accession>A0ABY8AZK1</accession>
<evidence type="ECO:0000313" key="1">
    <source>
        <dbReference type="EMBL" id="WED44547.1"/>
    </source>
</evidence>
<evidence type="ECO:0000313" key="2">
    <source>
        <dbReference type="Proteomes" id="UP001222087"/>
    </source>
</evidence>